<dbReference type="InterPro" id="IPR036259">
    <property type="entry name" value="MFS_trans_sf"/>
</dbReference>
<dbReference type="OrthoDB" id="4008739at2"/>
<evidence type="ECO:0000256" key="6">
    <source>
        <dbReference type="ARBA" id="ARBA00023136"/>
    </source>
</evidence>
<dbReference type="InterPro" id="IPR005828">
    <property type="entry name" value="MFS_sugar_transport-like"/>
</dbReference>
<dbReference type="AlphaFoldDB" id="A0A2U2MPZ4"/>
<dbReference type="InterPro" id="IPR003663">
    <property type="entry name" value="Sugar/inositol_transpt"/>
</dbReference>
<feature type="transmembrane region" description="Helical" evidence="8">
    <location>
        <begin position="217"/>
        <end position="236"/>
    </location>
</feature>
<gene>
    <name evidence="10" type="ORF">DF200_10295</name>
</gene>
<keyword evidence="11" id="KW-1185">Reference proteome</keyword>
<dbReference type="Gene3D" id="1.20.1250.20">
    <property type="entry name" value="MFS general substrate transporter like domains"/>
    <property type="match status" value="1"/>
</dbReference>
<feature type="transmembrane region" description="Helical" evidence="8">
    <location>
        <begin position="339"/>
        <end position="357"/>
    </location>
</feature>
<organism evidence="10 11">
    <name type="scientific">Bifidobacterium catulorum</name>
    <dbReference type="NCBI Taxonomy" id="1630173"/>
    <lineage>
        <taxon>Bacteria</taxon>
        <taxon>Bacillati</taxon>
        <taxon>Actinomycetota</taxon>
        <taxon>Actinomycetes</taxon>
        <taxon>Bifidobacteriales</taxon>
        <taxon>Bifidobacteriaceae</taxon>
        <taxon>Bifidobacterium</taxon>
    </lineage>
</organism>
<dbReference type="PANTHER" id="PTHR48020">
    <property type="entry name" value="PROTON MYO-INOSITOL COTRANSPORTER"/>
    <property type="match status" value="1"/>
</dbReference>
<feature type="domain" description="Major facilitator superfamily (MFS) profile" evidence="9">
    <location>
        <begin position="48"/>
        <end position="492"/>
    </location>
</feature>
<evidence type="ECO:0000256" key="5">
    <source>
        <dbReference type="ARBA" id="ARBA00022989"/>
    </source>
</evidence>
<evidence type="ECO:0000313" key="11">
    <source>
        <dbReference type="Proteomes" id="UP000245753"/>
    </source>
</evidence>
<dbReference type="GO" id="GO:0005886">
    <property type="term" value="C:plasma membrane"/>
    <property type="evidence" value="ECO:0007669"/>
    <property type="project" value="UniProtKB-SubCell"/>
</dbReference>
<dbReference type="PRINTS" id="PR00171">
    <property type="entry name" value="SUGRTRNSPORT"/>
</dbReference>
<feature type="transmembrane region" description="Helical" evidence="8">
    <location>
        <begin position="85"/>
        <end position="106"/>
    </location>
</feature>
<dbReference type="RefSeq" id="WP_109138181.1">
    <property type="nucleotide sequence ID" value="NZ_QFFN01000060.1"/>
</dbReference>
<feature type="transmembrane region" description="Helical" evidence="8">
    <location>
        <begin position="175"/>
        <end position="197"/>
    </location>
</feature>
<keyword evidence="6 8" id="KW-0472">Membrane</keyword>
<feature type="transmembrane region" description="Helical" evidence="8">
    <location>
        <begin position="118"/>
        <end position="136"/>
    </location>
</feature>
<dbReference type="EMBL" id="QFFN01000060">
    <property type="protein sequence ID" value="PWG58919.1"/>
    <property type="molecule type" value="Genomic_DNA"/>
</dbReference>
<dbReference type="InterPro" id="IPR020846">
    <property type="entry name" value="MFS_dom"/>
</dbReference>
<dbReference type="Pfam" id="PF00083">
    <property type="entry name" value="Sugar_tr"/>
    <property type="match status" value="1"/>
</dbReference>
<evidence type="ECO:0000256" key="7">
    <source>
        <dbReference type="RuleBase" id="RU003346"/>
    </source>
</evidence>
<comment type="subcellular location">
    <subcellularLocation>
        <location evidence="1">Cell membrane</location>
        <topology evidence="1">Multi-pass membrane protein</topology>
    </subcellularLocation>
</comment>
<dbReference type="PANTHER" id="PTHR48020:SF12">
    <property type="entry name" value="PROTON MYO-INOSITOL COTRANSPORTER"/>
    <property type="match status" value="1"/>
</dbReference>
<dbReference type="PROSITE" id="PS00217">
    <property type="entry name" value="SUGAR_TRANSPORT_2"/>
    <property type="match status" value="1"/>
</dbReference>
<keyword evidence="5 8" id="KW-1133">Transmembrane helix</keyword>
<feature type="transmembrane region" description="Helical" evidence="8">
    <location>
        <begin position="142"/>
        <end position="163"/>
    </location>
</feature>
<sequence>MAAKETWRCAHDKAVIEKEKAMTSQNVTRHDDLEEVIDPVIKRRIIIVCAAAAVGGLLFGFDTAVINGAVDSIAGTATGFGLNSFMSGISVSCALLGCVLGAWFAGRLADRHGRIRSMLFASILFIASSLGSALAPEIWSFIVFRFIGGLGVGLASVLGPAYIAEVSPTKMRGFLTSFQQFGVGIGMLASTITNSMFAKGSGGADSPFWFGLATWRWMLLIMIVPSVVMFVVSLMLPESPRYLVMKNRDEEAAATLKRINGVVNPEAKIAQIRATVGGESGARLRDLRGGFLGLKKVVWIGILVALFQQFCGINIILYYDSSIWRSMGFSEQMALDISMYRTLAAWIPMIASMILLDRIGRKKLLAAGSIAMTAFLLIATVGFYHASVQDGNFVLPGIWAPIAIFGMYAFFLSFNFSWGAGMWVVIGEIFPNNIRAIGVAVATAFNWIGNFVVSTTFPPLRDTIGVGNVYLAYTVFALLSYLFVKKVLPETNGVALEDMPAE</sequence>
<dbReference type="NCBIfam" id="TIGR00879">
    <property type="entry name" value="SP"/>
    <property type="match status" value="1"/>
</dbReference>
<keyword evidence="4 8" id="KW-0812">Transmembrane</keyword>
<accession>A0A2U2MPZ4</accession>
<evidence type="ECO:0000256" key="3">
    <source>
        <dbReference type="ARBA" id="ARBA00022448"/>
    </source>
</evidence>
<comment type="caution">
    <text evidence="10">The sequence shown here is derived from an EMBL/GenBank/DDBJ whole genome shotgun (WGS) entry which is preliminary data.</text>
</comment>
<feature type="transmembrane region" description="Helical" evidence="8">
    <location>
        <begin position="463"/>
        <end position="484"/>
    </location>
</feature>
<dbReference type="PROSITE" id="PS50850">
    <property type="entry name" value="MFS"/>
    <property type="match status" value="1"/>
</dbReference>
<dbReference type="GO" id="GO:0022857">
    <property type="term" value="F:transmembrane transporter activity"/>
    <property type="evidence" value="ECO:0007669"/>
    <property type="project" value="InterPro"/>
</dbReference>
<dbReference type="InterPro" id="IPR005829">
    <property type="entry name" value="Sugar_transporter_CS"/>
</dbReference>
<name>A0A2U2MPZ4_9BIFI</name>
<evidence type="ECO:0000256" key="2">
    <source>
        <dbReference type="ARBA" id="ARBA00010992"/>
    </source>
</evidence>
<dbReference type="InterPro" id="IPR050814">
    <property type="entry name" value="Myo-inositol_Transporter"/>
</dbReference>
<dbReference type="Proteomes" id="UP000245753">
    <property type="component" value="Unassembled WGS sequence"/>
</dbReference>
<evidence type="ECO:0000313" key="10">
    <source>
        <dbReference type="EMBL" id="PWG58919.1"/>
    </source>
</evidence>
<evidence type="ECO:0000259" key="9">
    <source>
        <dbReference type="PROSITE" id="PS50850"/>
    </source>
</evidence>
<evidence type="ECO:0000256" key="1">
    <source>
        <dbReference type="ARBA" id="ARBA00004651"/>
    </source>
</evidence>
<dbReference type="SUPFAM" id="SSF103473">
    <property type="entry name" value="MFS general substrate transporter"/>
    <property type="match status" value="1"/>
</dbReference>
<feature type="transmembrane region" description="Helical" evidence="8">
    <location>
        <begin position="45"/>
        <end position="65"/>
    </location>
</feature>
<proteinExistence type="inferred from homology"/>
<feature type="transmembrane region" description="Helical" evidence="8">
    <location>
        <begin position="364"/>
        <end position="386"/>
    </location>
</feature>
<evidence type="ECO:0000256" key="4">
    <source>
        <dbReference type="ARBA" id="ARBA00022692"/>
    </source>
</evidence>
<feature type="transmembrane region" description="Helical" evidence="8">
    <location>
        <begin position="297"/>
        <end position="319"/>
    </location>
</feature>
<dbReference type="PROSITE" id="PS00216">
    <property type="entry name" value="SUGAR_TRANSPORT_1"/>
    <property type="match status" value="1"/>
</dbReference>
<reference evidence="10 11" key="1">
    <citation type="journal article" date="2018" name="Int. J. Syst. Evol. Microbiol.">
        <title>Bifidobacterium catulorum sp. nov., a novel taxon from the faeces of the baby common marmoset (Callithrix jacchus).</title>
        <authorList>
            <person name="Modesto M."/>
            <person name="Michelini S."/>
            <person name="Oki K."/>
            <person name="Biavati B."/>
            <person name="Watanabe K."/>
            <person name="Mattarelli P."/>
        </authorList>
    </citation>
    <scope>NUCLEOTIDE SEQUENCE [LARGE SCALE GENOMIC DNA]</scope>
    <source>
        <strain evidence="10 11">MRM 8.19</strain>
    </source>
</reference>
<protein>
    <submittedName>
        <fullName evidence="10">MFS transporter</fullName>
    </submittedName>
</protein>
<feature type="transmembrane region" description="Helical" evidence="8">
    <location>
        <begin position="437"/>
        <end position="457"/>
    </location>
</feature>
<keyword evidence="3 7" id="KW-0813">Transport</keyword>
<evidence type="ECO:0000256" key="8">
    <source>
        <dbReference type="SAM" id="Phobius"/>
    </source>
</evidence>
<comment type="similarity">
    <text evidence="2 7">Belongs to the major facilitator superfamily. Sugar transporter (TC 2.A.1.1) family.</text>
</comment>
<feature type="transmembrane region" description="Helical" evidence="8">
    <location>
        <begin position="398"/>
        <end position="425"/>
    </location>
</feature>